<keyword evidence="1" id="KW-0472">Membrane</keyword>
<dbReference type="AlphaFoldDB" id="A0A8J7LXC0"/>
<proteinExistence type="predicted"/>
<protein>
    <submittedName>
        <fullName evidence="4">Choice-of-anchor F family protein</fullName>
    </submittedName>
</protein>
<dbReference type="NCBIfam" id="TIGR03370">
    <property type="entry name" value="VPLPA-CTERM"/>
    <property type="match status" value="1"/>
</dbReference>
<dbReference type="NCBIfam" id="NF033657">
    <property type="entry name" value="choice_anch_F"/>
    <property type="match status" value="1"/>
</dbReference>
<feature type="signal peptide" evidence="2">
    <location>
        <begin position="1"/>
        <end position="24"/>
    </location>
</feature>
<evidence type="ECO:0000259" key="3">
    <source>
        <dbReference type="Pfam" id="PF07589"/>
    </source>
</evidence>
<dbReference type="InterPro" id="IPR022472">
    <property type="entry name" value="VPLPA-CTERM"/>
</dbReference>
<gene>
    <name evidence="4" type="ORF">JF290_17925</name>
</gene>
<organism evidence="4 5">
    <name type="scientific">Sedimentitalea arenosa</name>
    <dbReference type="NCBI Taxonomy" id="2798803"/>
    <lineage>
        <taxon>Bacteria</taxon>
        <taxon>Pseudomonadati</taxon>
        <taxon>Pseudomonadota</taxon>
        <taxon>Alphaproteobacteria</taxon>
        <taxon>Rhodobacterales</taxon>
        <taxon>Paracoccaceae</taxon>
        <taxon>Sedimentitalea</taxon>
    </lineage>
</organism>
<keyword evidence="1" id="KW-0812">Transmembrane</keyword>
<feature type="chain" id="PRO_5035235629" evidence="2">
    <location>
        <begin position="25"/>
        <end position="402"/>
    </location>
</feature>
<dbReference type="Proteomes" id="UP000619079">
    <property type="component" value="Unassembled WGS sequence"/>
</dbReference>
<dbReference type="EMBL" id="JAELVR010000013">
    <property type="protein sequence ID" value="MBJ6373410.1"/>
    <property type="molecule type" value="Genomic_DNA"/>
</dbReference>
<name>A0A8J7LXC0_9RHOB</name>
<keyword evidence="1" id="KW-1133">Transmembrane helix</keyword>
<evidence type="ECO:0000313" key="4">
    <source>
        <dbReference type="EMBL" id="MBJ6373410.1"/>
    </source>
</evidence>
<keyword evidence="5" id="KW-1185">Reference proteome</keyword>
<sequence length="402" mass="42395">MKNLGKLSAAALAIAATAPMAAHAATISGWNTDNVVLGGPVSGTATDASVVYDRTLPDANAATNGQIYYAAPEAGDPGLRVSNTGYTTGQGTFDGCILASSTAECNSGFQSGKRFKQQLTDTGPVDLVFDVTTTDSDSLYQVFHRIVNLSGQKLESFSVQLGTGVGSGFQASTDGDGLAFSSSVELGPNNEAAFSQFPFGLFGSTEQPNPNPNFTLGGFFDTADRSGFDLNSPNEDTLTSDGFYGRYGAIFGDWLDQSMAPDGLLWDFDGVSDPLVMAWDNGLGWEVRRGIDDSLDGVMGTLSAKDVYSLDESLWETYAYDDIADIEEFLKGVMLEQDSIEDLANLNLNYAIALGSNFTGSSFTLRVDTNPAAVPLPAAAPLLLVGLGALGFARRRRASRKA</sequence>
<keyword evidence="2" id="KW-0732">Signal</keyword>
<evidence type="ECO:0000256" key="1">
    <source>
        <dbReference type="SAM" id="Phobius"/>
    </source>
</evidence>
<accession>A0A8J7LXC0</accession>
<reference evidence="4" key="1">
    <citation type="submission" date="2020-12" db="EMBL/GenBank/DDBJ databases">
        <title>Sedimentitalea sp. nov., isolated from sand in Incheon.</title>
        <authorList>
            <person name="Kim W."/>
        </authorList>
    </citation>
    <scope>NUCLEOTIDE SEQUENCE</scope>
    <source>
        <strain evidence="4">CAU 1593</strain>
    </source>
</reference>
<dbReference type="RefSeq" id="WP_199026283.1">
    <property type="nucleotide sequence ID" value="NZ_JAELVR010000013.1"/>
</dbReference>
<evidence type="ECO:0000256" key="2">
    <source>
        <dbReference type="SAM" id="SignalP"/>
    </source>
</evidence>
<dbReference type="Pfam" id="PF07589">
    <property type="entry name" value="PEP-CTERM"/>
    <property type="match status" value="1"/>
</dbReference>
<dbReference type="InterPro" id="IPR013424">
    <property type="entry name" value="Ice-binding_C"/>
</dbReference>
<evidence type="ECO:0000313" key="5">
    <source>
        <dbReference type="Proteomes" id="UP000619079"/>
    </source>
</evidence>
<feature type="domain" description="Ice-binding protein C-terminal" evidence="3">
    <location>
        <begin position="373"/>
        <end position="397"/>
    </location>
</feature>
<feature type="transmembrane region" description="Helical" evidence="1">
    <location>
        <begin position="372"/>
        <end position="393"/>
    </location>
</feature>
<comment type="caution">
    <text evidence="4">The sequence shown here is derived from an EMBL/GenBank/DDBJ whole genome shotgun (WGS) entry which is preliminary data.</text>
</comment>